<feature type="compositionally biased region" description="Polar residues" evidence="1">
    <location>
        <begin position="171"/>
        <end position="186"/>
    </location>
</feature>
<evidence type="ECO:0000313" key="3">
    <source>
        <dbReference type="EMBL" id="JAD75555.1"/>
    </source>
</evidence>
<dbReference type="InterPro" id="IPR015216">
    <property type="entry name" value="SANTA"/>
</dbReference>
<feature type="region of interest" description="Disordered" evidence="1">
    <location>
        <begin position="386"/>
        <end position="417"/>
    </location>
</feature>
<accession>A0A0A9CQ81</accession>
<name>A0A0A9CQ81_ARUDO</name>
<feature type="domain" description="SANTA" evidence="2">
    <location>
        <begin position="4"/>
        <end position="63"/>
    </location>
</feature>
<sequence length="417" mass="45036">MRAARVFKSEAIARRRNSTTIETADGFLIRIGRLLNFPRTLQNGFSQEVCDCFEFGFPIEWEKLANPNMAEMNGHPQSPSQSTANAPSASVEYYMEKFSRASVTDLMGYAFTGNDFNSSRSPPTQRFSSLSNGNTRNGGSSMRKMPSSERLGDGRMDMPEGPLTPPAETCSGDQTDGQHGNMQTDASQQGIVNHSISSVLANQSTISICSYSNGDGNTLAPSKIVSVEKEGYKSRVGCSHAEKGANIQHEKHSCSSQQEMVTHPVDSALVNNYMTRPSSDFGEPGTPKCGKTSANLGPADALEVPLKGMTPQFGAVQGSEDNTVRRLRSGKVFGGSVLMEKSYNKRKRMQQKDSNPKMVPCEGVTPTADLNSHKNGCLVAGIVAADELQSHDSHNKGSEGPAKRRRGRSAKRAGRSP</sequence>
<feature type="compositionally biased region" description="Basic residues" evidence="1">
    <location>
        <begin position="403"/>
        <end position="417"/>
    </location>
</feature>
<dbReference type="EMBL" id="GBRH01222340">
    <property type="protein sequence ID" value="JAD75555.1"/>
    <property type="molecule type" value="Transcribed_RNA"/>
</dbReference>
<protein>
    <recommendedName>
        <fullName evidence="2">SANTA domain-containing protein</fullName>
    </recommendedName>
</protein>
<reference evidence="3" key="1">
    <citation type="submission" date="2014-09" db="EMBL/GenBank/DDBJ databases">
        <authorList>
            <person name="Magalhaes I.L.F."/>
            <person name="Oliveira U."/>
            <person name="Santos F.R."/>
            <person name="Vidigal T.H.D.A."/>
            <person name="Brescovit A.D."/>
            <person name="Santos A.J."/>
        </authorList>
    </citation>
    <scope>NUCLEOTIDE SEQUENCE</scope>
    <source>
        <tissue evidence="3">Shoot tissue taken approximately 20 cm above the soil surface</tissue>
    </source>
</reference>
<feature type="compositionally biased region" description="Basic and acidic residues" evidence="1">
    <location>
        <begin position="388"/>
        <end position="397"/>
    </location>
</feature>
<dbReference type="Pfam" id="PF09133">
    <property type="entry name" value="SANTA"/>
    <property type="match status" value="1"/>
</dbReference>
<proteinExistence type="predicted"/>
<reference evidence="3" key="2">
    <citation type="journal article" date="2015" name="Data Brief">
        <title>Shoot transcriptome of the giant reed, Arundo donax.</title>
        <authorList>
            <person name="Barrero R.A."/>
            <person name="Guerrero F.D."/>
            <person name="Moolhuijzen P."/>
            <person name="Goolsby J.A."/>
            <person name="Tidwell J."/>
            <person name="Bellgard S.E."/>
            <person name="Bellgard M.I."/>
        </authorList>
    </citation>
    <scope>NUCLEOTIDE SEQUENCE</scope>
    <source>
        <tissue evidence="3">Shoot tissue taken approximately 20 cm above the soil surface</tissue>
    </source>
</reference>
<feature type="region of interest" description="Disordered" evidence="1">
    <location>
        <begin position="114"/>
        <end position="186"/>
    </location>
</feature>
<feature type="compositionally biased region" description="Basic and acidic residues" evidence="1">
    <location>
        <begin position="146"/>
        <end position="158"/>
    </location>
</feature>
<feature type="compositionally biased region" description="Polar residues" evidence="1">
    <location>
        <begin position="114"/>
        <end position="140"/>
    </location>
</feature>
<evidence type="ECO:0000256" key="1">
    <source>
        <dbReference type="SAM" id="MobiDB-lite"/>
    </source>
</evidence>
<dbReference type="PANTHER" id="PTHR35311">
    <property type="entry name" value="KINETOCHORE-ASSOCIATED PROTEIN KNL-2 HOMOLOG"/>
    <property type="match status" value="1"/>
</dbReference>
<evidence type="ECO:0000259" key="2">
    <source>
        <dbReference type="Pfam" id="PF09133"/>
    </source>
</evidence>
<dbReference type="InterPro" id="IPR053090">
    <property type="entry name" value="Centromere_KNL-2_homolog"/>
</dbReference>
<organism evidence="3">
    <name type="scientific">Arundo donax</name>
    <name type="common">Giant reed</name>
    <name type="synonym">Donax arundinaceus</name>
    <dbReference type="NCBI Taxonomy" id="35708"/>
    <lineage>
        <taxon>Eukaryota</taxon>
        <taxon>Viridiplantae</taxon>
        <taxon>Streptophyta</taxon>
        <taxon>Embryophyta</taxon>
        <taxon>Tracheophyta</taxon>
        <taxon>Spermatophyta</taxon>
        <taxon>Magnoliopsida</taxon>
        <taxon>Liliopsida</taxon>
        <taxon>Poales</taxon>
        <taxon>Poaceae</taxon>
        <taxon>PACMAD clade</taxon>
        <taxon>Arundinoideae</taxon>
        <taxon>Arundineae</taxon>
        <taxon>Arundo</taxon>
    </lineage>
</organism>
<dbReference type="AlphaFoldDB" id="A0A0A9CQ81"/>
<dbReference type="PANTHER" id="PTHR35311:SF1">
    <property type="entry name" value="PROTEIN EMBRYO DEFECTIVE 1674"/>
    <property type="match status" value="1"/>
</dbReference>